<proteinExistence type="predicted"/>
<dbReference type="AlphaFoldDB" id="A0A4V2VKH6"/>
<feature type="coiled-coil region" evidence="1">
    <location>
        <begin position="41"/>
        <end position="71"/>
    </location>
</feature>
<dbReference type="RefSeq" id="WP_132224707.1">
    <property type="nucleotide sequence ID" value="NZ_JANKBG010000009.1"/>
</dbReference>
<name>A0A4V2VKH6_9FIRM</name>
<keyword evidence="3" id="KW-1185">Reference proteome</keyword>
<evidence type="ECO:0000313" key="2">
    <source>
        <dbReference type="EMBL" id="TCU60015.1"/>
    </source>
</evidence>
<dbReference type="EMBL" id="SMBP01000009">
    <property type="protein sequence ID" value="TCU60015.1"/>
    <property type="molecule type" value="Genomic_DNA"/>
</dbReference>
<protein>
    <submittedName>
        <fullName evidence="2">Uncharacterized protein</fullName>
    </submittedName>
</protein>
<organism evidence="2 3">
    <name type="scientific">Longicatena caecimuris</name>
    <dbReference type="NCBI Taxonomy" id="1796635"/>
    <lineage>
        <taxon>Bacteria</taxon>
        <taxon>Bacillati</taxon>
        <taxon>Bacillota</taxon>
        <taxon>Erysipelotrichia</taxon>
        <taxon>Erysipelotrichales</taxon>
        <taxon>Erysipelotrichaceae</taxon>
        <taxon>Longicatena</taxon>
    </lineage>
</organism>
<evidence type="ECO:0000256" key="1">
    <source>
        <dbReference type="SAM" id="Coils"/>
    </source>
</evidence>
<reference evidence="2 3" key="1">
    <citation type="submission" date="2019-03" db="EMBL/GenBank/DDBJ databases">
        <title>Genomic Encyclopedia of Type Strains, Phase IV (KMG-IV): sequencing the most valuable type-strain genomes for metagenomic binning, comparative biology and taxonomic classification.</title>
        <authorList>
            <person name="Goeker M."/>
        </authorList>
    </citation>
    <scope>NUCLEOTIDE SEQUENCE [LARGE SCALE GENOMIC DNA]</scope>
    <source>
        <strain evidence="2 3">DSM 29481</strain>
    </source>
</reference>
<comment type="caution">
    <text evidence="2">The sequence shown here is derived from an EMBL/GenBank/DDBJ whole genome shotgun (WGS) entry which is preliminary data.</text>
</comment>
<sequence>MKALKDNKEYTIAEEQKKAYLEEGYDIYGDDGKLLEYSPKKKIEYNKYAALEKENQQLKKRIKEYEKEQKKAGE</sequence>
<keyword evidence="1" id="KW-0175">Coiled coil</keyword>
<accession>A0A4V2VKH6</accession>
<gene>
    <name evidence="2" type="ORF">EDD61_10952</name>
</gene>
<dbReference type="Proteomes" id="UP000295773">
    <property type="component" value="Unassembled WGS sequence"/>
</dbReference>
<evidence type="ECO:0000313" key="3">
    <source>
        <dbReference type="Proteomes" id="UP000295773"/>
    </source>
</evidence>